<keyword evidence="4" id="KW-0813">Transport</keyword>
<evidence type="ECO:0000256" key="1">
    <source>
        <dbReference type="ARBA" id="ARBA00004651"/>
    </source>
</evidence>
<evidence type="ECO:0000259" key="17">
    <source>
        <dbReference type="PROSITE" id="PS50846"/>
    </source>
</evidence>
<keyword evidence="13" id="KW-0406">Ion transport</keyword>
<dbReference type="NCBIfam" id="TIGR01494">
    <property type="entry name" value="ATPase_P-type"/>
    <property type="match status" value="1"/>
</dbReference>
<dbReference type="PRINTS" id="PR00120">
    <property type="entry name" value="HATPASE"/>
</dbReference>
<dbReference type="SUPFAM" id="SSF81665">
    <property type="entry name" value="Calcium ATPase, transmembrane domain M"/>
    <property type="match status" value="1"/>
</dbReference>
<evidence type="ECO:0000256" key="14">
    <source>
        <dbReference type="ARBA" id="ARBA00023136"/>
    </source>
</evidence>
<dbReference type="KEGG" id="cmic:caldi_22710"/>
<dbReference type="RefSeq" id="WP_264841852.1">
    <property type="nucleotide sequence ID" value="NZ_AP025628.1"/>
</dbReference>
<evidence type="ECO:0000256" key="11">
    <source>
        <dbReference type="ARBA" id="ARBA00022989"/>
    </source>
</evidence>
<evidence type="ECO:0000256" key="8">
    <source>
        <dbReference type="ARBA" id="ARBA00022796"/>
    </source>
</evidence>
<keyword evidence="5 16" id="KW-0812">Transmembrane</keyword>
<dbReference type="NCBIfam" id="TIGR01525">
    <property type="entry name" value="ATPase-IB_hvy"/>
    <property type="match status" value="1"/>
</dbReference>
<dbReference type="SUPFAM" id="SSF81653">
    <property type="entry name" value="Calcium ATPase, transduction domain A"/>
    <property type="match status" value="1"/>
</dbReference>
<dbReference type="InterPro" id="IPR023214">
    <property type="entry name" value="HAD_sf"/>
</dbReference>
<feature type="transmembrane region" description="Helical" evidence="16">
    <location>
        <begin position="111"/>
        <end position="132"/>
    </location>
</feature>
<dbReference type="InterPro" id="IPR001757">
    <property type="entry name" value="P_typ_ATPase"/>
</dbReference>
<accession>A0AA35CPA8</accession>
<keyword evidence="8" id="KW-0187">Copper transport</keyword>
<dbReference type="Pfam" id="PF00702">
    <property type="entry name" value="Hydrolase"/>
    <property type="match status" value="1"/>
</dbReference>
<dbReference type="InterPro" id="IPR018303">
    <property type="entry name" value="ATPase_P-typ_P_site"/>
</dbReference>
<proteinExistence type="inferred from homology"/>
<dbReference type="GO" id="GO:0140581">
    <property type="term" value="F:P-type monovalent copper transporter activity"/>
    <property type="evidence" value="ECO:0007669"/>
    <property type="project" value="UniProtKB-EC"/>
</dbReference>
<dbReference type="InterPro" id="IPR023299">
    <property type="entry name" value="ATPase_P-typ_cyto_dom_N"/>
</dbReference>
<evidence type="ECO:0000256" key="10">
    <source>
        <dbReference type="ARBA" id="ARBA00022967"/>
    </source>
</evidence>
<dbReference type="GO" id="GO:0016887">
    <property type="term" value="F:ATP hydrolysis activity"/>
    <property type="evidence" value="ECO:0007669"/>
    <property type="project" value="InterPro"/>
</dbReference>
<comment type="similarity">
    <text evidence="2 16">Belongs to the cation transport ATPase (P-type) (TC 3.A.3) family. Type IB subfamily.</text>
</comment>
<keyword evidence="19" id="KW-1185">Reference proteome</keyword>
<comment type="catalytic activity">
    <reaction evidence="15">
        <text>Cu(+)(in) + ATP + H2O = Cu(+)(out) + ADP + phosphate + H(+)</text>
        <dbReference type="Rhea" id="RHEA:25792"/>
        <dbReference type="ChEBI" id="CHEBI:15377"/>
        <dbReference type="ChEBI" id="CHEBI:15378"/>
        <dbReference type="ChEBI" id="CHEBI:30616"/>
        <dbReference type="ChEBI" id="CHEBI:43474"/>
        <dbReference type="ChEBI" id="CHEBI:49552"/>
        <dbReference type="ChEBI" id="CHEBI:456216"/>
        <dbReference type="EC" id="7.2.2.8"/>
    </reaction>
</comment>
<feature type="transmembrane region" description="Helical" evidence="16">
    <location>
        <begin position="702"/>
        <end position="719"/>
    </location>
</feature>
<keyword evidence="11 16" id="KW-1133">Transmembrane helix</keyword>
<dbReference type="PANTHER" id="PTHR43520">
    <property type="entry name" value="ATP7, ISOFORM B"/>
    <property type="match status" value="1"/>
</dbReference>
<keyword evidence="16" id="KW-1003">Cell membrane</keyword>
<dbReference type="InterPro" id="IPR027256">
    <property type="entry name" value="P-typ_ATPase_IB"/>
</dbReference>
<feature type="transmembrane region" description="Helical" evidence="16">
    <location>
        <begin position="175"/>
        <end position="195"/>
    </location>
</feature>
<keyword evidence="9 16" id="KW-0067">ATP-binding</keyword>
<evidence type="ECO:0000256" key="6">
    <source>
        <dbReference type="ARBA" id="ARBA00022723"/>
    </source>
</evidence>
<evidence type="ECO:0000256" key="5">
    <source>
        <dbReference type="ARBA" id="ARBA00022692"/>
    </source>
</evidence>
<feature type="transmembrane region" description="Helical" evidence="16">
    <location>
        <begin position="144"/>
        <end position="163"/>
    </location>
</feature>
<dbReference type="Gene3D" id="3.40.50.1000">
    <property type="entry name" value="HAD superfamily/HAD-like"/>
    <property type="match status" value="1"/>
</dbReference>
<dbReference type="PANTHER" id="PTHR43520:SF8">
    <property type="entry name" value="P-TYPE CU(+) TRANSPORTER"/>
    <property type="match status" value="1"/>
</dbReference>
<dbReference type="InterPro" id="IPR036163">
    <property type="entry name" value="HMA_dom_sf"/>
</dbReference>
<dbReference type="GO" id="GO:0005886">
    <property type="term" value="C:plasma membrane"/>
    <property type="evidence" value="ECO:0007669"/>
    <property type="project" value="UniProtKB-SubCell"/>
</dbReference>
<gene>
    <name evidence="18" type="ORF">caldi_22710</name>
</gene>
<sequence length="757" mass="79515">MPTERAAPRGPETRHARIPLQGLRCASCAHRVEAVAEAVPGVVNVAVNAAKSELAVEFVPAVTSPAKVAEAVAEAGPYRPGEPREIEGAAGELDREQEARRAEIADLRRRTAVGAVLTLPVVVGAMSEYFGFHVPVLRNPWLQAVLTTPILFWAGSSFLVGAWHAFRVRTADMNALIAVGTLAAYLYSLAALLFPGWFRAAGVEPQLYFEATAVITTLIILGRLLEAIAKGSTSEAIRKLMGLQARTARVIREGREIEIPIQDIVPGDVMVVRPGEKIPTDGEVVEGRSAVDESMLTGESLPVDKAPGDTVIGATVNTTGSLKVRATRVGKDTVLQQIIRMVEEAQGSKAPIQRLVDRVTGYFVPAVFWVAGVSFILWYLYGPEPSINRALINFVAVLIIACPCALGLATPTSIMIGTGKGAEAGILIRSGTALEMAQRLQAIVLDKTGTLTRGEPSLTDVAPAPGVDPDELLRLAAGAEAPSEHPLAQAVVRGARDRGLEVPSAEGFTAIPGHGVSARVSGRAVAIGNRRLMDELELDPGDLPARAEALADEGKTPFYVAVDGRVSGLIAVADTVKETSAEAVQRLQHMGLEVVMLTGDNRRTAEAVARRLGIRRVLAEVLPGDKAETIRKLQGEGKIVAMVGDGINDAPALAQADVGIAIGTGTDVAMAAADITLMSGDLLGVPRAIALSRATMRNVRQNLFFAFVYNVIGIPVAAAGLLSPIVAGAAMALSSVSVVLNAGRLRGLRLSGALPGH</sequence>
<keyword evidence="7 16" id="KW-0547">Nucleotide-binding</keyword>
<dbReference type="EMBL" id="AP025628">
    <property type="protein sequence ID" value="BDG61181.1"/>
    <property type="molecule type" value="Genomic_DNA"/>
</dbReference>
<evidence type="ECO:0000256" key="12">
    <source>
        <dbReference type="ARBA" id="ARBA00023008"/>
    </source>
</evidence>
<keyword evidence="6 16" id="KW-0479">Metal-binding</keyword>
<dbReference type="Gene3D" id="3.40.1110.10">
    <property type="entry name" value="Calcium-transporting ATPase, cytoplasmic domain N"/>
    <property type="match status" value="1"/>
</dbReference>
<dbReference type="InterPro" id="IPR036412">
    <property type="entry name" value="HAD-like_sf"/>
</dbReference>
<evidence type="ECO:0000256" key="15">
    <source>
        <dbReference type="ARBA" id="ARBA00049289"/>
    </source>
</evidence>
<evidence type="ECO:0000256" key="7">
    <source>
        <dbReference type="ARBA" id="ARBA00022741"/>
    </source>
</evidence>
<dbReference type="InterPro" id="IPR059000">
    <property type="entry name" value="ATPase_P-type_domA"/>
</dbReference>
<dbReference type="GO" id="GO:0043682">
    <property type="term" value="F:P-type divalent copper transporter activity"/>
    <property type="evidence" value="ECO:0007669"/>
    <property type="project" value="TreeGrafter"/>
</dbReference>
<reference evidence="18" key="1">
    <citation type="submission" date="2022-03" db="EMBL/GenBank/DDBJ databases">
        <title>Complete genome sequence of Caldinitratiruptor microaerophilus.</title>
        <authorList>
            <person name="Mukaiyama R."/>
            <person name="Nishiyama T."/>
            <person name="Ueda K."/>
        </authorList>
    </citation>
    <scope>NUCLEOTIDE SEQUENCE</scope>
    <source>
        <strain evidence="18">JCM 16183</strain>
    </source>
</reference>
<dbReference type="FunFam" id="2.70.150.10:FF:000002">
    <property type="entry name" value="Copper-transporting ATPase 1, putative"/>
    <property type="match status" value="1"/>
</dbReference>
<dbReference type="InterPro" id="IPR023298">
    <property type="entry name" value="ATPase_P-typ_TM_dom_sf"/>
</dbReference>
<dbReference type="EC" id="7.2.2.8" evidence="3"/>
<keyword evidence="14 16" id="KW-0472">Membrane</keyword>
<name>A0AA35CPA8_9FIRM</name>
<dbReference type="SUPFAM" id="SSF56784">
    <property type="entry name" value="HAD-like"/>
    <property type="match status" value="1"/>
</dbReference>
<dbReference type="SFLD" id="SFLDF00027">
    <property type="entry name" value="p-type_atpase"/>
    <property type="match status" value="1"/>
</dbReference>
<keyword evidence="12" id="KW-0186">Copper</keyword>
<evidence type="ECO:0000313" key="19">
    <source>
        <dbReference type="Proteomes" id="UP001163687"/>
    </source>
</evidence>
<dbReference type="PRINTS" id="PR00119">
    <property type="entry name" value="CATATPASE"/>
</dbReference>
<dbReference type="Gene3D" id="3.30.70.100">
    <property type="match status" value="1"/>
</dbReference>
<feature type="transmembrane region" description="Helical" evidence="16">
    <location>
        <begin position="207"/>
        <end position="225"/>
    </location>
</feature>
<evidence type="ECO:0000256" key="2">
    <source>
        <dbReference type="ARBA" id="ARBA00006024"/>
    </source>
</evidence>
<dbReference type="AlphaFoldDB" id="A0AA35CPA8"/>
<feature type="transmembrane region" description="Helical" evidence="16">
    <location>
        <begin position="387"/>
        <end position="410"/>
    </location>
</feature>
<comment type="subcellular location">
    <subcellularLocation>
        <location evidence="1">Cell membrane</location>
        <topology evidence="1">Multi-pass membrane protein</topology>
    </subcellularLocation>
</comment>
<dbReference type="SFLD" id="SFLDS00003">
    <property type="entry name" value="Haloacid_Dehalogenase"/>
    <property type="match status" value="1"/>
</dbReference>
<evidence type="ECO:0000313" key="18">
    <source>
        <dbReference type="EMBL" id="BDG61181.1"/>
    </source>
</evidence>
<evidence type="ECO:0000256" key="3">
    <source>
        <dbReference type="ARBA" id="ARBA00012517"/>
    </source>
</evidence>
<organism evidence="18 19">
    <name type="scientific">Caldinitratiruptor microaerophilus</name>
    <dbReference type="NCBI Taxonomy" id="671077"/>
    <lineage>
        <taxon>Bacteria</taxon>
        <taxon>Bacillati</taxon>
        <taxon>Bacillota</taxon>
        <taxon>Clostridia</taxon>
        <taxon>Eubacteriales</taxon>
        <taxon>Symbiobacteriaceae</taxon>
        <taxon>Caldinitratiruptor</taxon>
    </lineage>
</organism>
<dbReference type="NCBIfam" id="TIGR01511">
    <property type="entry name" value="ATPase-IB1_Cu"/>
    <property type="match status" value="1"/>
</dbReference>
<evidence type="ECO:0000256" key="9">
    <source>
        <dbReference type="ARBA" id="ARBA00022840"/>
    </source>
</evidence>
<dbReference type="CDD" id="cd00371">
    <property type="entry name" value="HMA"/>
    <property type="match status" value="1"/>
</dbReference>
<dbReference type="PROSITE" id="PS50846">
    <property type="entry name" value="HMA_2"/>
    <property type="match status" value="1"/>
</dbReference>
<evidence type="ECO:0000256" key="4">
    <source>
        <dbReference type="ARBA" id="ARBA00022448"/>
    </source>
</evidence>
<dbReference type="CDD" id="cd02094">
    <property type="entry name" value="P-type_ATPase_Cu-like"/>
    <property type="match status" value="1"/>
</dbReference>
<dbReference type="Proteomes" id="UP001163687">
    <property type="component" value="Chromosome"/>
</dbReference>
<dbReference type="InterPro" id="IPR008250">
    <property type="entry name" value="ATPase_P-typ_transduc_dom_A_sf"/>
</dbReference>
<dbReference type="GO" id="GO:0005524">
    <property type="term" value="F:ATP binding"/>
    <property type="evidence" value="ECO:0007669"/>
    <property type="project" value="UniProtKB-UniRule"/>
</dbReference>
<evidence type="ECO:0000256" key="16">
    <source>
        <dbReference type="RuleBase" id="RU362081"/>
    </source>
</evidence>
<dbReference type="SUPFAM" id="SSF55008">
    <property type="entry name" value="HMA, heavy metal-associated domain"/>
    <property type="match status" value="1"/>
</dbReference>
<dbReference type="FunFam" id="3.40.50.1000:FF:000144">
    <property type="entry name" value="copper-transporting ATPase 1 isoform X2"/>
    <property type="match status" value="1"/>
</dbReference>
<feature type="domain" description="HMA" evidence="17">
    <location>
        <begin position="14"/>
        <end position="80"/>
    </location>
</feature>
<dbReference type="PROSITE" id="PS00154">
    <property type="entry name" value="ATPASE_E1_E2"/>
    <property type="match status" value="1"/>
</dbReference>
<dbReference type="Pfam" id="PF00403">
    <property type="entry name" value="HMA"/>
    <property type="match status" value="1"/>
</dbReference>
<dbReference type="InterPro" id="IPR006121">
    <property type="entry name" value="HMA_dom"/>
</dbReference>
<protein>
    <recommendedName>
        <fullName evidence="3">P-type Cu(+) transporter</fullName>
        <ecNumber evidence="3">7.2.2.8</ecNumber>
    </recommendedName>
</protein>
<dbReference type="Pfam" id="PF00122">
    <property type="entry name" value="E1-E2_ATPase"/>
    <property type="match status" value="1"/>
</dbReference>
<dbReference type="GO" id="GO:0005507">
    <property type="term" value="F:copper ion binding"/>
    <property type="evidence" value="ECO:0007669"/>
    <property type="project" value="TreeGrafter"/>
</dbReference>
<dbReference type="Gene3D" id="2.70.150.10">
    <property type="entry name" value="Calcium-transporting ATPase, cytoplasmic transduction domain A"/>
    <property type="match status" value="1"/>
</dbReference>
<dbReference type="SFLD" id="SFLDG00002">
    <property type="entry name" value="C1.7:_P-type_atpase_like"/>
    <property type="match status" value="1"/>
</dbReference>
<dbReference type="InterPro" id="IPR044492">
    <property type="entry name" value="P_typ_ATPase_HD_dom"/>
</dbReference>
<keyword evidence="10" id="KW-1278">Translocase</keyword>
<evidence type="ECO:0000256" key="13">
    <source>
        <dbReference type="ARBA" id="ARBA00023065"/>
    </source>
</evidence>
<feature type="transmembrane region" description="Helical" evidence="16">
    <location>
        <begin position="359"/>
        <end position="381"/>
    </location>
</feature>
<dbReference type="GO" id="GO:0055070">
    <property type="term" value="P:copper ion homeostasis"/>
    <property type="evidence" value="ECO:0007669"/>
    <property type="project" value="TreeGrafter"/>
</dbReference>